<feature type="region of interest" description="Disordered" evidence="1">
    <location>
        <begin position="1"/>
        <end position="34"/>
    </location>
</feature>
<dbReference type="RefSeq" id="WP_171469376.1">
    <property type="nucleotide sequence ID" value="NZ_CP053452.2"/>
</dbReference>
<reference evidence="4" key="1">
    <citation type="submission" date="2020-05" db="EMBL/GenBank/DDBJ databases">
        <title>Frigoriglobus tundricola gen. nov., sp. nov., a psychrotolerant cellulolytic planctomycete of the family Gemmataceae with two divergent copies of 16S rRNA gene.</title>
        <authorList>
            <person name="Kulichevskaya I.S."/>
            <person name="Ivanova A.A."/>
            <person name="Naumoff D.G."/>
            <person name="Beletsky A.V."/>
            <person name="Rijpstra W.I.C."/>
            <person name="Sinninghe Damste J.S."/>
            <person name="Mardanov A.V."/>
            <person name="Ravin N.V."/>
            <person name="Dedysh S.N."/>
        </authorList>
    </citation>
    <scope>NUCLEOTIDE SEQUENCE [LARGE SCALE GENOMIC DNA]</scope>
    <source>
        <strain evidence="3 4">PL17</strain>
    </source>
</reference>
<name>A0A6M5YIP4_9BACT</name>
<accession>A0A6M5YIP4</accession>
<gene>
    <name evidence="2" type="ORF">FTUN_0616</name>
    <name evidence="3" type="ORF">FTUN_8871</name>
</gene>
<feature type="compositionally biased region" description="Polar residues" evidence="1">
    <location>
        <begin position="1"/>
        <end position="10"/>
    </location>
</feature>
<keyword evidence="4" id="KW-1185">Reference proteome</keyword>
<sequence>MDSRTKTTTKPARDRRAKAPGKEAATDDLGARETAEEFTRRDLAAWLMSVRAQLEAVCKSMGAVHDAVADPEHLLHGALDAKRLGEAVFDLESLTGELCLLLVDCKPGDPVKYAEGYMKHWNV</sequence>
<evidence type="ECO:0000313" key="4">
    <source>
        <dbReference type="Proteomes" id="UP000503447"/>
    </source>
</evidence>
<dbReference type="KEGG" id="ftj:FTUN_0616"/>
<protein>
    <submittedName>
        <fullName evidence="2">Uncharacterized protein</fullName>
    </submittedName>
</protein>
<dbReference type="Proteomes" id="UP000503447">
    <property type="component" value="Chromosome"/>
</dbReference>
<organism evidence="2 4">
    <name type="scientific">Frigoriglobus tundricola</name>
    <dbReference type="NCBI Taxonomy" id="2774151"/>
    <lineage>
        <taxon>Bacteria</taxon>
        <taxon>Pseudomonadati</taxon>
        <taxon>Planctomycetota</taxon>
        <taxon>Planctomycetia</taxon>
        <taxon>Gemmatales</taxon>
        <taxon>Gemmataceae</taxon>
        <taxon>Frigoriglobus</taxon>
    </lineage>
</organism>
<evidence type="ECO:0000313" key="2">
    <source>
        <dbReference type="EMBL" id="QJW93113.1"/>
    </source>
</evidence>
<evidence type="ECO:0000256" key="1">
    <source>
        <dbReference type="SAM" id="MobiDB-lite"/>
    </source>
</evidence>
<dbReference type="KEGG" id="ftj:FTUN_8871"/>
<evidence type="ECO:0000313" key="3">
    <source>
        <dbReference type="EMBL" id="QJX01232.1"/>
    </source>
</evidence>
<dbReference type="AlphaFoldDB" id="A0A6M5YIP4"/>
<proteinExistence type="predicted"/>
<reference evidence="2" key="2">
    <citation type="submission" date="2020-07" db="EMBL/GenBank/DDBJ databases">
        <title>Frigoriglobus tundricola gen. nov., sp. nov., a psychrotolerant cellulolytic planctomycete of the family Gemmataceae with two divergent copies of 16S rRNA gene.</title>
        <authorList>
            <person name="Kulichevskaya I.S."/>
            <person name="Ivanova A.A."/>
            <person name="Naumoff D.G."/>
            <person name="Beletsky A.V."/>
            <person name="Rijpstra W.I.C."/>
            <person name="Sinninghe Damste J.S."/>
            <person name="Mardanov A.V."/>
            <person name="Ravin N.V."/>
            <person name="Dedysh S.N."/>
        </authorList>
    </citation>
    <scope>NUCLEOTIDE SEQUENCE</scope>
    <source>
        <strain evidence="2">PL17</strain>
    </source>
</reference>
<dbReference type="EMBL" id="CP053452">
    <property type="protein sequence ID" value="QJX01232.1"/>
    <property type="molecule type" value="Genomic_DNA"/>
</dbReference>
<feature type="compositionally biased region" description="Basic and acidic residues" evidence="1">
    <location>
        <begin position="20"/>
        <end position="34"/>
    </location>
</feature>
<dbReference type="EMBL" id="CP053452">
    <property type="protein sequence ID" value="QJW93113.1"/>
    <property type="molecule type" value="Genomic_DNA"/>
</dbReference>